<dbReference type="Proteomes" id="UP000284163">
    <property type="component" value="Unassembled WGS sequence"/>
</dbReference>
<evidence type="ECO:0000313" key="6">
    <source>
        <dbReference type="Proteomes" id="UP000216789"/>
    </source>
</evidence>
<reference evidence="3 6" key="1">
    <citation type="journal article" date="2017" name="ISME J.">
        <title>Unveiling bifidobacterial biogeography across the mammalian branch of the tree of life.</title>
        <authorList>
            <person name="Milani C."/>
            <person name="Mangifesta M."/>
            <person name="Mancabelli L."/>
            <person name="Lugli G.A."/>
            <person name="James K."/>
            <person name="Duranti S."/>
            <person name="Turroni F."/>
            <person name="Ferrario C."/>
            <person name="Ossiprandi M.C."/>
            <person name="van Sinderen D."/>
            <person name="Ventura M."/>
        </authorList>
    </citation>
    <scope>NUCLEOTIDE SEQUENCE [LARGE SCALE GENOMIC DNA]</scope>
    <source>
        <strain evidence="3 6">1E</strain>
    </source>
</reference>
<dbReference type="GeneID" id="45599136"/>
<name>A0A173Y1A3_BIFPS</name>
<evidence type="ECO:0000256" key="1">
    <source>
        <dbReference type="SAM" id="Phobius"/>
    </source>
</evidence>
<dbReference type="Proteomes" id="UP000261031">
    <property type="component" value="Unassembled WGS sequence"/>
</dbReference>
<evidence type="ECO:0000313" key="4">
    <source>
        <dbReference type="EMBL" id="RGP02301.1"/>
    </source>
</evidence>
<keyword evidence="1" id="KW-0812">Transmembrane</keyword>
<dbReference type="EMBL" id="QSDK01000001">
    <property type="protein sequence ID" value="RGY78002.1"/>
    <property type="molecule type" value="Genomic_DNA"/>
</dbReference>
<dbReference type="Proteomes" id="UP001197735">
    <property type="component" value="Unassembled WGS sequence"/>
</dbReference>
<evidence type="ECO:0000313" key="7">
    <source>
        <dbReference type="Proteomes" id="UP000261031"/>
    </source>
</evidence>
<proteinExistence type="predicted"/>
<evidence type="ECO:0000313" key="5">
    <source>
        <dbReference type="EMBL" id="RGY78002.1"/>
    </source>
</evidence>
<dbReference type="EMBL" id="MNLB01000002">
    <property type="protein sequence ID" value="PAC73882.1"/>
    <property type="molecule type" value="Genomic_DNA"/>
</dbReference>
<evidence type="ECO:0000313" key="3">
    <source>
        <dbReference type="EMBL" id="PAC73882.1"/>
    </source>
</evidence>
<dbReference type="STRING" id="28026.GCA_000940535_00659"/>
<comment type="caution">
    <text evidence="5">The sequence shown here is derived from an EMBL/GenBank/DDBJ whole genome shotgun (WGS) entry which is preliminary data.</text>
</comment>
<dbReference type="AlphaFoldDB" id="A0A173Y1A3"/>
<keyword evidence="1" id="KW-0472">Membrane</keyword>
<dbReference type="EMBL" id="QSWD01000004">
    <property type="protein sequence ID" value="RGP02301.1"/>
    <property type="molecule type" value="Genomic_DNA"/>
</dbReference>
<evidence type="ECO:0000313" key="2">
    <source>
        <dbReference type="EMBL" id="MCB4879758.1"/>
    </source>
</evidence>
<keyword evidence="1" id="KW-1133">Transmembrane helix</keyword>
<accession>A0A173Y1A3</accession>
<protein>
    <submittedName>
        <fullName evidence="5">Uncharacterized protein</fullName>
    </submittedName>
</protein>
<dbReference type="EMBL" id="JAHXEI010000001">
    <property type="protein sequence ID" value="MCB4879758.1"/>
    <property type="molecule type" value="Genomic_DNA"/>
</dbReference>
<sequence>MNHIALSRNDFDTLDPIHIETGLGIVVAVCLILAVALVVLVVWLSKPTLKPTKKTNRGRHDASTGTSIWHERINDVVDRHANGDLGREEAFALLASIARDFVSTATGSDVRNQTLTDIEATPRTTGNQHGLTLLRQTIEALYPPEFADAERNHTAREATVEQAGEWVANLVERWR</sequence>
<reference evidence="2" key="3">
    <citation type="submission" date="2021-07" db="EMBL/GenBank/DDBJ databases">
        <title>Xylan utilisation by Bifidobacterium pseudocatenulatum.</title>
        <authorList>
            <person name="Watanabe Y."/>
        </authorList>
    </citation>
    <scope>NUCLEOTIDE SEQUENCE</scope>
    <source>
        <strain evidence="2">YIT12824</strain>
    </source>
</reference>
<dbReference type="RefSeq" id="WP_004219465.1">
    <property type="nucleotide sequence ID" value="NZ_AP031419.1"/>
</dbReference>
<evidence type="ECO:0000313" key="8">
    <source>
        <dbReference type="Proteomes" id="UP000284163"/>
    </source>
</evidence>
<organism evidence="5 8">
    <name type="scientific">Bifidobacterium pseudocatenulatum</name>
    <dbReference type="NCBI Taxonomy" id="28026"/>
    <lineage>
        <taxon>Bacteria</taxon>
        <taxon>Bacillati</taxon>
        <taxon>Actinomycetota</taxon>
        <taxon>Actinomycetes</taxon>
        <taxon>Bifidobacteriales</taxon>
        <taxon>Bifidobacteriaceae</taxon>
        <taxon>Bifidobacterium</taxon>
    </lineage>
</organism>
<dbReference type="OrthoDB" id="3240329at2"/>
<dbReference type="Proteomes" id="UP000216789">
    <property type="component" value="Unassembled WGS sequence"/>
</dbReference>
<gene>
    <name evidence="3" type="ORF">BPS1E_0505</name>
    <name evidence="5" type="ORF">DXA22_01290</name>
    <name evidence="4" type="ORF">DXA79_07185</name>
    <name evidence="2" type="ORF">KZP06_03285</name>
</gene>
<feature type="transmembrane region" description="Helical" evidence="1">
    <location>
        <begin position="23"/>
        <end position="44"/>
    </location>
</feature>
<reference evidence="7 8" key="2">
    <citation type="submission" date="2018-08" db="EMBL/GenBank/DDBJ databases">
        <title>A genome reference for cultivated species of the human gut microbiota.</title>
        <authorList>
            <person name="Zou Y."/>
            <person name="Xue W."/>
            <person name="Luo G."/>
        </authorList>
    </citation>
    <scope>NUCLEOTIDE SEQUENCE [LARGE SCALE GENOMIC DNA]</scope>
    <source>
        <strain evidence="5 8">CF01-1</strain>
        <strain evidence="4 7">OF05-12</strain>
    </source>
</reference>